<dbReference type="Gene3D" id="1.10.287.770">
    <property type="entry name" value="YojJ-like"/>
    <property type="match status" value="1"/>
</dbReference>
<dbReference type="VEuPathDB" id="VectorBase:AALB20_035178"/>
<evidence type="ECO:0000313" key="13">
    <source>
        <dbReference type="EnsemblMetazoa" id="AALB005369-PA"/>
    </source>
</evidence>
<dbReference type="Proteomes" id="UP000069272">
    <property type="component" value="Chromosome 3L"/>
</dbReference>
<evidence type="ECO:0000256" key="1">
    <source>
        <dbReference type="ARBA" id="ARBA00004141"/>
    </source>
</evidence>
<evidence type="ECO:0000256" key="2">
    <source>
        <dbReference type="ARBA" id="ARBA00007193"/>
    </source>
</evidence>
<evidence type="ECO:0000256" key="3">
    <source>
        <dbReference type="ARBA" id="ARBA00022448"/>
    </source>
</evidence>
<dbReference type="PRINTS" id="PR01078">
    <property type="entry name" value="AMINACHANNEL"/>
</dbReference>
<organism evidence="13 14">
    <name type="scientific">Anopheles albimanus</name>
    <name type="common">New world malaria mosquito</name>
    <dbReference type="NCBI Taxonomy" id="7167"/>
    <lineage>
        <taxon>Eukaryota</taxon>
        <taxon>Metazoa</taxon>
        <taxon>Ecdysozoa</taxon>
        <taxon>Arthropoda</taxon>
        <taxon>Hexapoda</taxon>
        <taxon>Insecta</taxon>
        <taxon>Pterygota</taxon>
        <taxon>Neoptera</taxon>
        <taxon>Endopterygota</taxon>
        <taxon>Diptera</taxon>
        <taxon>Nematocera</taxon>
        <taxon>Culicoidea</taxon>
        <taxon>Culicidae</taxon>
        <taxon>Anophelinae</taxon>
        <taxon>Anopheles</taxon>
    </lineage>
</organism>
<dbReference type="Pfam" id="PF00858">
    <property type="entry name" value="ASC"/>
    <property type="match status" value="2"/>
</dbReference>
<comment type="subcellular location">
    <subcellularLocation>
        <location evidence="1">Membrane</location>
        <topology evidence="1">Multi-pass membrane protein</topology>
    </subcellularLocation>
</comment>
<keyword evidence="7" id="KW-0915">Sodium</keyword>
<evidence type="ECO:0000256" key="12">
    <source>
        <dbReference type="RuleBase" id="RU000679"/>
    </source>
</evidence>
<evidence type="ECO:0000256" key="10">
    <source>
        <dbReference type="ARBA" id="ARBA00023201"/>
    </source>
</evidence>
<keyword evidence="11 12" id="KW-0407">Ion channel</keyword>
<dbReference type="AlphaFoldDB" id="A0A182FFS7"/>
<keyword evidence="8 12" id="KW-0406">Ion transport</keyword>
<keyword evidence="3 12" id="KW-0813">Transport</keyword>
<dbReference type="Gene3D" id="2.60.470.10">
    <property type="entry name" value="Acid-sensing ion channels like domains"/>
    <property type="match status" value="1"/>
</dbReference>
<evidence type="ECO:0000256" key="8">
    <source>
        <dbReference type="ARBA" id="ARBA00023065"/>
    </source>
</evidence>
<evidence type="ECO:0000256" key="11">
    <source>
        <dbReference type="ARBA" id="ARBA00023303"/>
    </source>
</evidence>
<evidence type="ECO:0000313" key="14">
    <source>
        <dbReference type="Proteomes" id="UP000069272"/>
    </source>
</evidence>
<sequence length="527" mass="59741">MVSYLRTVVESLRLASLAIVQAFWIFCENSSLHGLRYIGRSGASRANHLLRLVWGLFSLVGLGFTLMLTFSAWEQFRSNPTLTTIETTTFPVSMIPFPSVTLCNINKIHAGKAKELSQRLIDLGLSDNDTQELLYALPRLNDYRPVAERILRIENFLRSKGYDTERLAYEVAPTCESMLVHCFWLMQPVACSKMFRRTKIYTGYCCSFNADPFLEPVNTRSKERNPPKSIYVTGIGKGEGLSVLLDIGEAYYTATNRFTYGIEVFVHQSFDFPDASDYTAIVERGMETDVSALPIIVSASPALRDVPINIRGCAFNDEGNMTEALPYTFSNCMIECEQRYIAKFCKCIPLFKQVDELQAILQVPVCGFHDLPCLMDVKGQCAGPELNFSAYGSLHVHFRSTNCLKYRREPFLTWKTLVATFGGIFGLCMGGSILSLVEMLYHFGITPFVVYNELRKKLLTTAVAAAPNDTVAPLDFPRRPPIGYFRRSEVLARESRAQTGWWDTTEQKRTLSQRWKQRYVDEFNLMA</sequence>
<dbReference type="InterPro" id="IPR020903">
    <property type="entry name" value="ENaC_CS"/>
</dbReference>
<evidence type="ECO:0000256" key="6">
    <source>
        <dbReference type="ARBA" id="ARBA00022989"/>
    </source>
</evidence>
<evidence type="ECO:0000256" key="5">
    <source>
        <dbReference type="ARBA" id="ARBA00022692"/>
    </source>
</evidence>
<dbReference type="GO" id="GO:0015280">
    <property type="term" value="F:ligand-gated sodium channel activity"/>
    <property type="evidence" value="ECO:0007669"/>
    <property type="project" value="TreeGrafter"/>
</dbReference>
<evidence type="ECO:0000256" key="9">
    <source>
        <dbReference type="ARBA" id="ARBA00023136"/>
    </source>
</evidence>
<dbReference type="STRING" id="7167.A0A182FFS7"/>
<dbReference type="InterPro" id="IPR001873">
    <property type="entry name" value="ENaC"/>
</dbReference>
<reference evidence="13" key="2">
    <citation type="submission" date="2022-08" db="UniProtKB">
        <authorList>
            <consortium name="EnsemblMetazoa"/>
        </authorList>
    </citation>
    <scope>IDENTIFICATION</scope>
    <source>
        <strain evidence="13">STECLA/ALBI9_A</strain>
    </source>
</reference>
<protein>
    <submittedName>
        <fullName evidence="13">Uncharacterized protein</fullName>
    </submittedName>
</protein>
<keyword evidence="6" id="KW-1133">Transmembrane helix</keyword>
<evidence type="ECO:0000256" key="4">
    <source>
        <dbReference type="ARBA" id="ARBA00022461"/>
    </source>
</evidence>
<keyword evidence="4 12" id="KW-0894">Sodium channel</keyword>
<dbReference type="PROSITE" id="PS01206">
    <property type="entry name" value="ASC"/>
    <property type="match status" value="1"/>
</dbReference>
<evidence type="ECO:0000256" key="7">
    <source>
        <dbReference type="ARBA" id="ARBA00023053"/>
    </source>
</evidence>
<dbReference type="EnsemblMetazoa" id="AALB005369-RA">
    <property type="protein sequence ID" value="AALB005369-PA"/>
    <property type="gene ID" value="AALB005369"/>
</dbReference>
<dbReference type="PANTHER" id="PTHR11690:SF237">
    <property type="entry name" value="PICKPOCKET 16-RELATED"/>
    <property type="match status" value="1"/>
</dbReference>
<proteinExistence type="inferred from homology"/>
<dbReference type="VEuPathDB" id="VectorBase:AALB005369"/>
<name>A0A182FFS7_ANOAL</name>
<keyword evidence="14" id="KW-1185">Reference proteome</keyword>
<keyword evidence="9" id="KW-0472">Membrane</keyword>
<comment type="similarity">
    <text evidence="2 12">Belongs to the amiloride-sensitive sodium channel (TC 1.A.6) family.</text>
</comment>
<dbReference type="PANTHER" id="PTHR11690">
    <property type="entry name" value="AMILORIDE-SENSITIVE SODIUM CHANNEL-RELATED"/>
    <property type="match status" value="1"/>
</dbReference>
<accession>A0A182FFS7</accession>
<keyword evidence="10 12" id="KW-0739">Sodium transport</keyword>
<keyword evidence="5 12" id="KW-0812">Transmembrane</keyword>
<dbReference type="GO" id="GO:0005886">
    <property type="term" value="C:plasma membrane"/>
    <property type="evidence" value="ECO:0007669"/>
    <property type="project" value="TreeGrafter"/>
</dbReference>
<reference evidence="13 14" key="1">
    <citation type="journal article" date="2017" name="G3 (Bethesda)">
        <title>The Physical Genome Mapping of Anopheles albimanus Corrected Scaffold Misassemblies and Identified Interarm Rearrangements in Genus Anopheles.</title>
        <authorList>
            <person name="Artemov G.N."/>
            <person name="Peery A.N."/>
            <person name="Jiang X."/>
            <person name="Tu Z."/>
            <person name="Stegniy V.N."/>
            <person name="Sharakhova M.V."/>
            <person name="Sharakhov I.V."/>
        </authorList>
    </citation>
    <scope>NUCLEOTIDE SEQUENCE [LARGE SCALE GENOMIC DNA]</scope>
    <source>
        <strain evidence="13 14">ALBI9_A</strain>
    </source>
</reference>